<organism evidence="3 4">
    <name type="scientific">Salicibibacter halophilus</name>
    <dbReference type="NCBI Taxonomy" id="2502791"/>
    <lineage>
        <taxon>Bacteria</taxon>
        <taxon>Bacillati</taxon>
        <taxon>Bacillota</taxon>
        <taxon>Bacilli</taxon>
        <taxon>Bacillales</taxon>
        <taxon>Bacillaceae</taxon>
        <taxon>Salicibibacter</taxon>
    </lineage>
</organism>
<dbReference type="Pfam" id="PF00188">
    <property type="entry name" value="CAP"/>
    <property type="match status" value="1"/>
</dbReference>
<keyword evidence="4" id="KW-1185">Reference proteome</keyword>
<dbReference type="Gene3D" id="3.40.33.10">
    <property type="entry name" value="CAP"/>
    <property type="match status" value="1"/>
</dbReference>
<dbReference type="Proteomes" id="UP000319756">
    <property type="component" value="Chromosome"/>
</dbReference>
<dbReference type="InterPro" id="IPR014044">
    <property type="entry name" value="CAP_dom"/>
</dbReference>
<dbReference type="KEGG" id="sale:EPH95_09745"/>
<dbReference type="PANTHER" id="PTHR31157">
    <property type="entry name" value="SCP DOMAIN-CONTAINING PROTEIN"/>
    <property type="match status" value="1"/>
</dbReference>
<dbReference type="AlphaFoldDB" id="A0A514LNU6"/>
<dbReference type="SUPFAM" id="SSF55797">
    <property type="entry name" value="PR-1-like"/>
    <property type="match status" value="1"/>
</dbReference>
<evidence type="ECO:0000313" key="3">
    <source>
        <dbReference type="EMBL" id="QDI93091.1"/>
    </source>
</evidence>
<feature type="region of interest" description="Disordered" evidence="1">
    <location>
        <begin position="1"/>
        <end position="70"/>
    </location>
</feature>
<evidence type="ECO:0000256" key="1">
    <source>
        <dbReference type="SAM" id="MobiDB-lite"/>
    </source>
</evidence>
<protein>
    <recommendedName>
        <fullName evidence="2">SCP domain-containing protein</fullName>
    </recommendedName>
</protein>
<dbReference type="CDD" id="cd05379">
    <property type="entry name" value="CAP_bacterial"/>
    <property type="match status" value="1"/>
</dbReference>
<reference evidence="4" key="1">
    <citation type="submission" date="2019-01" db="EMBL/GenBank/DDBJ databases">
        <title>Genomic analysis of Salicibibacter sp. NKC3-5.</title>
        <authorList>
            <person name="Oh Y.J."/>
        </authorList>
    </citation>
    <scope>NUCLEOTIDE SEQUENCE [LARGE SCALE GENOMIC DNA]</scope>
    <source>
        <strain evidence="4">NKC3-5</strain>
    </source>
</reference>
<proteinExistence type="predicted"/>
<gene>
    <name evidence="3" type="ORF">EPH95_09745</name>
</gene>
<accession>A0A514LNU6</accession>
<feature type="domain" description="SCP" evidence="2">
    <location>
        <begin position="52"/>
        <end position="169"/>
    </location>
</feature>
<name>A0A514LNU6_9BACI</name>
<dbReference type="PANTHER" id="PTHR31157:SF1">
    <property type="entry name" value="SCP DOMAIN-CONTAINING PROTEIN"/>
    <property type="match status" value="1"/>
</dbReference>
<feature type="compositionally biased region" description="Acidic residues" evidence="1">
    <location>
        <begin position="1"/>
        <end position="41"/>
    </location>
</feature>
<dbReference type="OrthoDB" id="9783944at2"/>
<dbReference type="InterPro" id="IPR014258">
    <property type="entry name" value="CAP_domain_YkwD-like"/>
</dbReference>
<dbReference type="NCBIfam" id="TIGR02909">
    <property type="entry name" value="spore_YkwD"/>
    <property type="match status" value="1"/>
</dbReference>
<sequence>MQESMEDIADEDRDDYEEENDGQQDDEEQQADESQQEEDNDHEVTEYEREVVDLTNEEREAHGLSPLELDTDLAEVATAKSDDMRENDYFSHQSPVYGSPFDMMEEYGVDFTVAGENIAMGQQSPEQVVNGWMESEGHRENILREDFTHIGVGHVDQDGIGGGYWTQMFLSR</sequence>
<dbReference type="InterPro" id="IPR035940">
    <property type="entry name" value="CAP_sf"/>
</dbReference>
<evidence type="ECO:0000259" key="2">
    <source>
        <dbReference type="Pfam" id="PF00188"/>
    </source>
</evidence>
<evidence type="ECO:0000313" key="4">
    <source>
        <dbReference type="Proteomes" id="UP000319756"/>
    </source>
</evidence>
<feature type="compositionally biased region" description="Basic and acidic residues" evidence="1">
    <location>
        <begin position="42"/>
        <end position="62"/>
    </location>
</feature>
<dbReference type="EMBL" id="CP035485">
    <property type="protein sequence ID" value="QDI93091.1"/>
    <property type="molecule type" value="Genomic_DNA"/>
</dbReference>